<keyword evidence="1" id="KW-0812">Transmembrane</keyword>
<evidence type="ECO:0000313" key="3">
    <source>
        <dbReference type="EMBL" id="RVW03139.1"/>
    </source>
</evidence>
<evidence type="ECO:0000256" key="1">
    <source>
        <dbReference type="SAM" id="Phobius"/>
    </source>
</evidence>
<proteinExistence type="predicted"/>
<dbReference type="Gene3D" id="1.10.530.10">
    <property type="match status" value="1"/>
</dbReference>
<dbReference type="EMBL" id="RKLO01000003">
    <property type="protein sequence ID" value="RVW03139.1"/>
    <property type="molecule type" value="Genomic_DNA"/>
</dbReference>
<dbReference type="PANTHER" id="PTHR30163">
    <property type="entry name" value="MEMBRANE-BOUND LYTIC MUREIN TRANSGLYCOSYLASE B"/>
    <property type="match status" value="1"/>
</dbReference>
<organism evidence="3 4">
    <name type="scientific">Rhodococcus xishaensis</name>
    <dbReference type="NCBI Taxonomy" id="2487364"/>
    <lineage>
        <taxon>Bacteria</taxon>
        <taxon>Bacillati</taxon>
        <taxon>Actinomycetota</taxon>
        <taxon>Actinomycetes</taxon>
        <taxon>Mycobacteriales</taxon>
        <taxon>Nocardiaceae</taxon>
        <taxon>Rhodococcus</taxon>
    </lineage>
</organism>
<feature type="transmembrane region" description="Helical" evidence="1">
    <location>
        <begin position="36"/>
        <end position="56"/>
    </location>
</feature>
<dbReference type="GO" id="GO:0009253">
    <property type="term" value="P:peptidoglycan catabolic process"/>
    <property type="evidence" value="ECO:0007669"/>
    <property type="project" value="TreeGrafter"/>
</dbReference>
<dbReference type="InterPro" id="IPR043426">
    <property type="entry name" value="MltB-like"/>
</dbReference>
<dbReference type="GO" id="GO:0008933">
    <property type="term" value="F:peptidoglycan lytic transglycosylase activity"/>
    <property type="evidence" value="ECO:0007669"/>
    <property type="project" value="TreeGrafter"/>
</dbReference>
<gene>
    <name evidence="3" type="ORF">EGT50_09150</name>
</gene>
<keyword evidence="4" id="KW-1185">Reference proteome</keyword>
<dbReference type="SUPFAM" id="SSF53955">
    <property type="entry name" value="Lysozyme-like"/>
    <property type="match status" value="1"/>
</dbReference>
<evidence type="ECO:0000259" key="2">
    <source>
        <dbReference type="Pfam" id="PF13406"/>
    </source>
</evidence>
<dbReference type="Proteomes" id="UP000283479">
    <property type="component" value="Unassembled WGS sequence"/>
</dbReference>
<dbReference type="InterPro" id="IPR023346">
    <property type="entry name" value="Lysozyme-like_dom_sf"/>
</dbReference>
<evidence type="ECO:0000313" key="4">
    <source>
        <dbReference type="Proteomes" id="UP000283479"/>
    </source>
</evidence>
<dbReference type="OrthoDB" id="9796191at2"/>
<protein>
    <submittedName>
        <fullName evidence="3">Murein transglycosylase</fullName>
    </submittedName>
</protein>
<keyword evidence="1" id="KW-1133">Transmembrane helix</keyword>
<name>A0A438AWS6_9NOCA</name>
<sequence length="282" mass="29728">MMDVVTRQAATTYQIPRAYGAGRQPHRMPPRPRRRFRSFLVLMSSVLVGVVVLALASRLDELDRRSPRIEIPDGIPPGPGAPLPSIDVNAPGRTANLLHDWSAPLSESLAISSTALEAYGYAAAVMAATRPACGLGWTTLAGIGAVESKHGTYGGAHVDSDGQVNPPIRGVPLDGSAGVADIPDTDGGAMDGDATHDRAMGPLQFIPETWARWGVDANGDGVVDPDNIDDAALTAARYLCARGGDLTTEDGWTAALMAYNLSGEYLLDVRERAAAYSVGVRR</sequence>
<dbReference type="AlphaFoldDB" id="A0A438AWS6"/>
<feature type="domain" description="Transglycosylase SLT" evidence="2">
    <location>
        <begin position="199"/>
        <end position="243"/>
    </location>
</feature>
<reference evidence="3 4" key="1">
    <citation type="submission" date="2018-11" db="EMBL/GenBank/DDBJ databases">
        <title>Rhodococcus spongicola sp. nov. and Rhodococcus xishaensis sp. nov. from marine sponges.</title>
        <authorList>
            <person name="Li L."/>
            <person name="Lin H.W."/>
        </authorList>
    </citation>
    <scope>NUCLEOTIDE SEQUENCE [LARGE SCALE GENOMIC DNA]</scope>
    <source>
        <strain evidence="3 4">LHW51113</strain>
    </source>
</reference>
<accession>A0A438AWS6</accession>
<comment type="caution">
    <text evidence="3">The sequence shown here is derived from an EMBL/GenBank/DDBJ whole genome shotgun (WGS) entry which is preliminary data.</text>
</comment>
<dbReference type="InterPro" id="IPR031304">
    <property type="entry name" value="SLT_2"/>
</dbReference>
<keyword evidence="1" id="KW-0472">Membrane</keyword>
<dbReference type="PANTHER" id="PTHR30163:SF8">
    <property type="entry name" value="LYTIC MUREIN TRANSGLYCOSYLASE"/>
    <property type="match status" value="1"/>
</dbReference>
<dbReference type="CDD" id="cd13399">
    <property type="entry name" value="Slt35-like"/>
    <property type="match status" value="1"/>
</dbReference>
<dbReference type="Pfam" id="PF13406">
    <property type="entry name" value="SLT_2"/>
    <property type="match status" value="1"/>
</dbReference>